<dbReference type="InterPro" id="IPR011330">
    <property type="entry name" value="Glyco_hydro/deAcase_b/a-brl"/>
</dbReference>
<dbReference type="GO" id="GO:0005975">
    <property type="term" value="P:carbohydrate metabolic process"/>
    <property type="evidence" value="ECO:0007669"/>
    <property type="project" value="InterPro"/>
</dbReference>
<dbReference type="NCBIfam" id="NF045822">
    <property type="entry name" value="PgAcgDacpgdA2_Bac"/>
    <property type="match status" value="1"/>
</dbReference>
<comment type="caution">
    <text evidence="2">The sequence shown here is derived from an EMBL/GenBank/DDBJ whole genome shotgun (WGS) entry which is preliminary data.</text>
</comment>
<dbReference type="RefSeq" id="WP_098615354.1">
    <property type="nucleotide sequence ID" value="NZ_NUMH01000033.1"/>
</dbReference>
<reference evidence="2 3" key="1">
    <citation type="submission" date="2017-09" db="EMBL/GenBank/DDBJ databases">
        <title>Large-scale bioinformatics analysis of Bacillus genomes uncovers conserved roles of natural products in bacterial physiology.</title>
        <authorList>
            <consortium name="Agbiome Team Llc"/>
            <person name="Bleich R.M."/>
            <person name="Grubbs K.J."/>
            <person name="Santa Maria K.C."/>
            <person name="Allen S.E."/>
            <person name="Farag S."/>
            <person name="Shank E.A."/>
            <person name="Bowers A."/>
        </authorList>
    </citation>
    <scope>NUCLEOTIDE SEQUENCE [LARGE SCALE GENOMIC DNA]</scope>
    <source>
        <strain evidence="2 3">AFS070861</strain>
    </source>
</reference>
<dbReference type="PANTHER" id="PTHR10587">
    <property type="entry name" value="GLYCOSYL TRANSFERASE-RELATED"/>
    <property type="match status" value="1"/>
</dbReference>
<dbReference type="InterPro" id="IPR050248">
    <property type="entry name" value="Polysacc_deacetylase_ArnD"/>
</dbReference>
<accession>A0A2B2L2B5</accession>
<protein>
    <submittedName>
        <fullName evidence="2">Peptidoglycan-N-acetylglucosamine deacetylase</fullName>
    </submittedName>
</protein>
<organism evidence="2 3">
    <name type="scientific">Bacillus cereus</name>
    <dbReference type="NCBI Taxonomy" id="1396"/>
    <lineage>
        <taxon>Bacteria</taxon>
        <taxon>Bacillati</taxon>
        <taxon>Bacillota</taxon>
        <taxon>Bacilli</taxon>
        <taxon>Bacillales</taxon>
        <taxon>Bacillaceae</taxon>
        <taxon>Bacillus</taxon>
        <taxon>Bacillus cereus group</taxon>
    </lineage>
</organism>
<dbReference type="Pfam" id="PF01522">
    <property type="entry name" value="Polysacc_deac_1"/>
    <property type="match status" value="1"/>
</dbReference>
<evidence type="ECO:0000313" key="3">
    <source>
        <dbReference type="Proteomes" id="UP000224386"/>
    </source>
</evidence>
<dbReference type="PROSITE" id="PS51677">
    <property type="entry name" value="NODB"/>
    <property type="match status" value="1"/>
</dbReference>
<dbReference type="EMBL" id="NVAP01000082">
    <property type="protein sequence ID" value="PFQ36875.1"/>
    <property type="molecule type" value="Genomic_DNA"/>
</dbReference>
<dbReference type="Proteomes" id="UP000224386">
    <property type="component" value="Unassembled WGS sequence"/>
</dbReference>
<sequence>MIRYKKIVSTMAILICVTGGFFLFQCITSPAKAIRDQVNPVQLVSNQRKVDNKKSVPDIYNGKVRKVAYLTFDDGPGKYTSELLNILKENDVKATFFLIGPNIHQYVKEVKRESKEGHYIGMHSMTHNYKPLYKESKYVIEMKETQKIIENMIEHTSTLTRPPYGSSGFTENIRNQIVENQLKVWDWTIDSFDWKLTKLPLEQSVPQIVNNVVSKATQNREVILLHDIHQQSVKAVPLIIKGLKEKGYEFEPYSESSHFPVNFWNDSRL</sequence>
<evidence type="ECO:0000313" key="2">
    <source>
        <dbReference type="EMBL" id="PFQ36875.1"/>
    </source>
</evidence>
<proteinExistence type="predicted"/>
<dbReference type="InterPro" id="IPR054858">
    <property type="entry name" value="PgAcgDac"/>
</dbReference>
<dbReference type="AlphaFoldDB" id="A0A2B2L2B5"/>
<dbReference type="PANTHER" id="PTHR10587:SF125">
    <property type="entry name" value="POLYSACCHARIDE DEACETYLASE YHEN-RELATED"/>
    <property type="match status" value="1"/>
</dbReference>
<name>A0A2B2L2B5_BACCE</name>
<feature type="domain" description="NodB homology" evidence="1">
    <location>
        <begin position="66"/>
        <end position="251"/>
    </location>
</feature>
<evidence type="ECO:0000259" key="1">
    <source>
        <dbReference type="PROSITE" id="PS51677"/>
    </source>
</evidence>
<dbReference type="CDD" id="cd10944">
    <property type="entry name" value="CE4_SmPgdA_like"/>
    <property type="match status" value="1"/>
</dbReference>
<dbReference type="GO" id="GO:0016810">
    <property type="term" value="F:hydrolase activity, acting on carbon-nitrogen (but not peptide) bonds"/>
    <property type="evidence" value="ECO:0007669"/>
    <property type="project" value="InterPro"/>
</dbReference>
<dbReference type="Gene3D" id="3.20.20.370">
    <property type="entry name" value="Glycoside hydrolase/deacetylase"/>
    <property type="match status" value="1"/>
</dbReference>
<gene>
    <name evidence="2" type="ORF">COK05_29530</name>
</gene>
<dbReference type="SUPFAM" id="SSF88713">
    <property type="entry name" value="Glycoside hydrolase/deacetylase"/>
    <property type="match status" value="1"/>
</dbReference>
<dbReference type="InterPro" id="IPR002509">
    <property type="entry name" value="NODB_dom"/>
</dbReference>